<dbReference type="Gene3D" id="3.60.120.10">
    <property type="entry name" value="Anthranilate synthase"/>
    <property type="match status" value="1"/>
</dbReference>
<dbReference type="EC" id="4.1.1.48" evidence="17"/>
<comment type="pathway">
    <text evidence="5 16">Amino-acid biosynthesis; L-tryptophan biosynthesis; L-tryptophan from chorismate: step 5/5.</text>
</comment>
<dbReference type="InterPro" id="IPR019999">
    <property type="entry name" value="Anth_synth_I-like"/>
</dbReference>
<evidence type="ECO:0000259" key="18">
    <source>
        <dbReference type="Pfam" id="PF00218"/>
    </source>
</evidence>
<evidence type="ECO:0000256" key="9">
    <source>
        <dbReference type="ARBA" id="ARBA00022605"/>
    </source>
</evidence>
<dbReference type="NCBIfam" id="TIGR00263">
    <property type="entry name" value="trpB"/>
    <property type="match status" value="1"/>
</dbReference>
<dbReference type="PANTHER" id="PTHR48077">
    <property type="entry name" value="TRYPTOPHAN SYNTHASE-RELATED"/>
    <property type="match status" value="1"/>
</dbReference>
<dbReference type="PROSITE" id="PS00614">
    <property type="entry name" value="IGPS"/>
    <property type="match status" value="1"/>
</dbReference>
<evidence type="ECO:0000313" key="23">
    <source>
        <dbReference type="Proteomes" id="UP000029003"/>
    </source>
</evidence>
<evidence type="ECO:0000256" key="10">
    <source>
        <dbReference type="ARBA" id="ARBA00022793"/>
    </source>
</evidence>
<evidence type="ECO:0000256" key="2">
    <source>
        <dbReference type="ARBA" id="ARBA00001933"/>
    </source>
</evidence>
<dbReference type="Gene3D" id="3.20.20.70">
    <property type="entry name" value="Aldolase class I"/>
    <property type="match status" value="1"/>
</dbReference>
<proteinExistence type="inferred from homology"/>
<keyword evidence="12 16" id="KW-0663">Pyridoxal phosphate</keyword>
<feature type="domain" description="Anthranilate synthase component I N-terminal" evidence="21">
    <location>
        <begin position="41"/>
        <end position="182"/>
    </location>
</feature>
<evidence type="ECO:0000256" key="11">
    <source>
        <dbReference type="ARBA" id="ARBA00022822"/>
    </source>
</evidence>
<dbReference type="NCBIfam" id="NF001369">
    <property type="entry name" value="PRK00278.1-1"/>
    <property type="match status" value="1"/>
</dbReference>
<dbReference type="InterPro" id="IPR001468">
    <property type="entry name" value="Indole-3-GlycerolPSynthase_CS"/>
</dbReference>
<dbReference type="PROSITE" id="PS00168">
    <property type="entry name" value="TRP_SYNTHASE_BETA"/>
    <property type="match status" value="1"/>
</dbReference>
<feature type="modified residue" description="N6-(pyridoxal phosphate)lysine" evidence="16">
    <location>
        <position position="926"/>
    </location>
</feature>
<dbReference type="EC" id="4.2.1.20" evidence="16"/>
<dbReference type="InterPro" id="IPR006654">
    <property type="entry name" value="Trp_synth_beta"/>
</dbReference>
<evidence type="ECO:0000256" key="13">
    <source>
        <dbReference type="ARBA" id="ARBA00023141"/>
    </source>
</evidence>
<dbReference type="PANTHER" id="PTHR48077:SF3">
    <property type="entry name" value="TRYPTOPHAN SYNTHASE"/>
    <property type="match status" value="1"/>
</dbReference>
<comment type="caution">
    <text evidence="22">The sequence shown here is derived from an EMBL/GenBank/DDBJ whole genome shotgun (WGS) entry which is preliminary data.</text>
</comment>
<dbReference type="InterPro" id="IPR006653">
    <property type="entry name" value="Trp_synth_b_CS"/>
</dbReference>
<evidence type="ECO:0000256" key="8">
    <source>
        <dbReference type="ARBA" id="ARBA00011270"/>
    </source>
</evidence>
<feature type="domain" description="Chorismate-utilising enzyme C-terminal" evidence="20">
    <location>
        <begin position="243"/>
        <end position="501"/>
    </location>
</feature>
<comment type="catalytic activity">
    <reaction evidence="1 17">
        <text>1-(2-carboxyphenylamino)-1-deoxy-D-ribulose 5-phosphate + H(+) = (1S,2R)-1-C-(indol-3-yl)glycerol 3-phosphate + CO2 + H2O</text>
        <dbReference type="Rhea" id="RHEA:23476"/>
        <dbReference type="ChEBI" id="CHEBI:15377"/>
        <dbReference type="ChEBI" id="CHEBI:15378"/>
        <dbReference type="ChEBI" id="CHEBI:16526"/>
        <dbReference type="ChEBI" id="CHEBI:58613"/>
        <dbReference type="ChEBI" id="CHEBI:58866"/>
        <dbReference type="EC" id="4.1.1.48"/>
    </reaction>
</comment>
<dbReference type="InterPro" id="IPR036052">
    <property type="entry name" value="TrpB-like_PALP_sf"/>
</dbReference>
<evidence type="ECO:0000259" key="20">
    <source>
        <dbReference type="Pfam" id="PF00425"/>
    </source>
</evidence>
<evidence type="ECO:0000256" key="12">
    <source>
        <dbReference type="ARBA" id="ARBA00022898"/>
    </source>
</evidence>
<evidence type="ECO:0000256" key="16">
    <source>
        <dbReference type="HAMAP-Rule" id="MF_00133"/>
    </source>
</evidence>
<keyword evidence="9 17" id="KW-0028">Amino-acid biosynthesis</keyword>
<evidence type="ECO:0000313" key="22">
    <source>
        <dbReference type="EMBL" id="KFJ01641.1"/>
    </source>
</evidence>
<evidence type="ECO:0000259" key="21">
    <source>
        <dbReference type="Pfam" id="PF04715"/>
    </source>
</evidence>
<reference evidence="22 23" key="1">
    <citation type="submission" date="2014-03" db="EMBL/GenBank/DDBJ databases">
        <title>Genomics of Bifidobacteria.</title>
        <authorList>
            <person name="Ventura M."/>
            <person name="Milani C."/>
            <person name="Lugli G.A."/>
        </authorList>
    </citation>
    <scope>NUCLEOTIDE SEQUENCE [LARGE SCALE GENOMIC DNA]</scope>
    <source>
        <strain evidence="22 23">LMG 21395</strain>
    </source>
</reference>
<keyword evidence="10 17" id="KW-0210">Decarboxylase</keyword>
<comment type="subunit">
    <text evidence="8 16">Tetramer of two alpha and two beta chains.</text>
</comment>
<dbReference type="InterPro" id="IPR006805">
    <property type="entry name" value="Anth_synth_I_N"/>
</dbReference>
<dbReference type="GO" id="GO:0004834">
    <property type="term" value="F:tryptophan synthase activity"/>
    <property type="evidence" value="ECO:0007669"/>
    <property type="project" value="UniProtKB-UniRule"/>
</dbReference>
<dbReference type="EMBL" id="JGZT01000008">
    <property type="protein sequence ID" value="KFJ01641.1"/>
    <property type="molecule type" value="Genomic_DNA"/>
</dbReference>
<comment type="similarity">
    <text evidence="7 16">Belongs to the TrpB family.</text>
</comment>
<dbReference type="InterPro" id="IPR013785">
    <property type="entry name" value="Aldolase_TIM"/>
</dbReference>
<gene>
    <name evidence="16" type="primary">trpB</name>
    <name evidence="17" type="synonym">trpC</name>
    <name evidence="22" type="ORF">THER5_1535</name>
</gene>
<comment type="pathway">
    <text evidence="4 17">Amino-acid biosynthesis; L-tryptophan biosynthesis; L-tryptophan from chorismate: step 4/5.</text>
</comment>
<accession>A0A087E1J0</accession>
<dbReference type="NCBIfam" id="NF001377">
    <property type="entry name" value="PRK00278.2-4"/>
    <property type="match status" value="1"/>
</dbReference>
<dbReference type="InterPro" id="IPR011060">
    <property type="entry name" value="RibuloseP-bd_barrel"/>
</dbReference>
<comment type="similarity">
    <text evidence="6 17">Belongs to the TrpC family.</text>
</comment>
<keyword evidence="11 17" id="KW-0822">Tryptophan biosynthesis</keyword>
<dbReference type="HAMAP" id="MF_00133">
    <property type="entry name" value="Trp_synth_beta"/>
    <property type="match status" value="1"/>
</dbReference>
<dbReference type="FunFam" id="3.20.20.70:FF:000024">
    <property type="entry name" value="Indole-3-glycerol phosphate synthase"/>
    <property type="match status" value="1"/>
</dbReference>
<dbReference type="SUPFAM" id="SSF53686">
    <property type="entry name" value="Tryptophan synthase beta subunit-like PLP-dependent enzymes"/>
    <property type="match status" value="1"/>
</dbReference>
<evidence type="ECO:0000256" key="1">
    <source>
        <dbReference type="ARBA" id="ARBA00001633"/>
    </source>
</evidence>
<dbReference type="CDD" id="cd00331">
    <property type="entry name" value="IGPS"/>
    <property type="match status" value="1"/>
</dbReference>
<dbReference type="Pfam" id="PF00218">
    <property type="entry name" value="IGPS"/>
    <property type="match status" value="1"/>
</dbReference>
<dbReference type="GO" id="GO:0005737">
    <property type="term" value="C:cytoplasm"/>
    <property type="evidence" value="ECO:0007669"/>
    <property type="project" value="TreeGrafter"/>
</dbReference>
<evidence type="ECO:0000256" key="7">
    <source>
        <dbReference type="ARBA" id="ARBA00009982"/>
    </source>
</evidence>
<evidence type="ECO:0000256" key="15">
    <source>
        <dbReference type="ARBA" id="ARBA00049047"/>
    </source>
</evidence>
<comment type="function">
    <text evidence="3 16">The beta subunit is responsible for the synthesis of L-tryptophan from indole and L-serine.</text>
</comment>
<keyword evidence="13 17" id="KW-0057">Aromatic amino acid biosynthesis</keyword>
<dbReference type="UniPathway" id="UPA00035">
    <property type="reaction ID" value="UER00043"/>
</dbReference>
<dbReference type="InterPro" id="IPR013798">
    <property type="entry name" value="Indole-3-glycerol_P_synth_dom"/>
</dbReference>
<dbReference type="PRINTS" id="PR00095">
    <property type="entry name" value="ANTSNTHASEI"/>
</dbReference>
<evidence type="ECO:0000256" key="5">
    <source>
        <dbReference type="ARBA" id="ARBA00004733"/>
    </source>
</evidence>
<evidence type="ECO:0000256" key="3">
    <source>
        <dbReference type="ARBA" id="ARBA00002786"/>
    </source>
</evidence>
<dbReference type="CDD" id="cd06446">
    <property type="entry name" value="Trp-synth_B"/>
    <property type="match status" value="1"/>
</dbReference>
<dbReference type="Pfam" id="PF00425">
    <property type="entry name" value="Chorismate_bind"/>
    <property type="match status" value="1"/>
</dbReference>
<comment type="cofactor">
    <cofactor evidence="2 16">
        <name>pyridoxal 5'-phosphate</name>
        <dbReference type="ChEBI" id="CHEBI:597326"/>
    </cofactor>
</comment>
<dbReference type="SUPFAM" id="SSF51366">
    <property type="entry name" value="Ribulose-phoshate binding barrel"/>
    <property type="match status" value="1"/>
</dbReference>
<organism evidence="22 23">
    <name type="scientific">Bifidobacterium thermacidophilum subsp. thermacidophilum</name>
    <dbReference type="NCBI Taxonomy" id="79262"/>
    <lineage>
        <taxon>Bacteria</taxon>
        <taxon>Bacillati</taxon>
        <taxon>Actinomycetota</taxon>
        <taxon>Actinomycetes</taxon>
        <taxon>Bifidobacteriales</taxon>
        <taxon>Bifidobacteriaceae</taxon>
        <taxon>Bifidobacterium</taxon>
    </lineage>
</organism>
<dbReference type="InterPro" id="IPR005801">
    <property type="entry name" value="ADC_synthase"/>
</dbReference>
<evidence type="ECO:0000259" key="19">
    <source>
        <dbReference type="Pfam" id="PF00291"/>
    </source>
</evidence>
<name>A0A087E1J0_9BIFI</name>
<keyword evidence="14 17" id="KW-0456">Lyase</keyword>
<protein>
    <recommendedName>
        <fullName evidence="16 17">Multifunctional fusion protein</fullName>
    </recommendedName>
    <domain>
        <recommendedName>
            <fullName evidence="17">Indole-3-glycerol phosphate synthase</fullName>
            <shortName evidence="17">IGPS</shortName>
            <ecNumber evidence="17">4.1.1.48</ecNumber>
        </recommendedName>
    </domain>
    <domain>
        <recommendedName>
            <fullName evidence="16">Tryptophan synthase beta chain</fullName>
            <ecNumber evidence="16">4.2.1.20</ecNumber>
        </recommendedName>
    </domain>
</protein>
<dbReference type="Pfam" id="PF04715">
    <property type="entry name" value="Anth_synt_I_N"/>
    <property type="match status" value="1"/>
</dbReference>
<dbReference type="InterPro" id="IPR001926">
    <property type="entry name" value="TrpB-like_PALP"/>
</dbReference>
<dbReference type="InterPro" id="IPR015890">
    <property type="entry name" value="Chorismate_C"/>
</dbReference>
<dbReference type="InterPro" id="IPR023026">
    <property type="entry name" value="Trp_synth_beta/beta-like"/>
</dbReference>
<dbReference type="SUPFAM" id="SSF56322">
    <property type="entry name" value="ADC synthase"/>
    <property type="match status" value="1"/>
</dbReference>
<dbReference type="FunFam" id="3.40.50.1100:FF:000004">
    <property type="entry name" value="Tryptophan synthase beta chain"/>
    <property type="match status" value="1"/>
</dbReference>
<dbReference type="FunFam" id="3.40.50.1100:FF:000001">
    <property type="entry name" value="Tryptophan synthase beta chain"/>
    <property type="match status" value="1"/>
</dbReference>
<feature type="domain" description="Tryptophan synthase beta chain-like PALP" evidence="19">
    <location>
        <begin position="891"/>
        <end position="1219"/>
    </location>
</feature>
<dbReference type="AlphaFoldDB" id="A0A087E1J0"/>
<dbReference type="GO" id="GO:0004425">
    <property type="term" value="F:indole-3-glycerol-phosphate synthase activity"/>
    <property type="evidence" value="ECO:0007669"/>
    <property type="project" value="UniProtKB-UniRule"/>
</dbReference>
<dbReference type="Gene3D" id="3.40.50.1100">
    <property type="match status" value="2"/>
</dbReference>
<evidence type="ECO:0000256" key="4">
    <source>
        <dbReference type="ARBA" id="ARBA00004696"/>
    </source>
</evidence>
<dbReference type="Proteomes" id="UP000029003">
    <property type="component" value="Unassembled WGS sequence"/>
</dbReference>
<evidence type="ECO:0000256" key="17">
    <source>
        <dbReference type="HAMAP-Rule" id="MF_00134"/>
    </source>
</evidence>
<feature type="domain" description="Indole-3-glycerol phosphate synthase" evidence="18">
    <location>
        <begin position="567"/>
        <end position="819"/>
    </location>
</feature>
<sequence length="1260" mass="136534">MSTCSVTNLRWGETWPDRRQFHELADQGYRVIPIVRRLLADSLTPVGFYERLAGGASGTFILESAEYGGSWSRYSFIGVHSMAQLRSDHGQASWLGTVPKGIPTSGDVAEVAHATLRALKAPNVEGLPNLTSGLVGTVGWDAIRHWEPTLSANAPDETGQPETVLALATDIAVVDHVNGSVWLIANAVNMDDSPAHADLAYDRAVERLNTMERKAATPAEGESRVNVLDPSVPKPELRFRTPKDQYEHAVERAKQHIIDGDVFQVVISQRLDIDSPADPIDVYRVLRTLNPSPYMYFFALTDAQGRDFNVVGSSPETLIKVDDGHAMTFPIAGSRPRGATPEEDARLEQELLADPKERSEHIMLVDLSRNDLSRVCVPDSVEVVSLMDIKRFSHIMHICSTVTGTVSPDKTVFDVFTSAFPAGTLSGAPKPKAIDIIDQLEPADRGIYGGTAGYFDFSGNMDMAITIRTAFIRDHQASVQAGAGIVLDSVPANEWQETRNKAEASVEAIQIAAQLRSLQPEDPRHVRGGAATRPRARRGTGMRESLWNNASESLVLGTTSGGTMSVLDDLVAGATQDMHERAQRTPLDELKRLAETRTPALDATKWLKRADAIPVIAEIKRASPSKGHLADIPDPAALAREYETGGASAISVLTEGRRFLGSLVDLDQVRQAVHIPVLRKDFITDEYQIWEARAHGADLVLLIVAALDDGRLAQLLKLTHDLGMTALVETHTREEIDRARHAGAKVIGINARNLKNLQVDVSKYQELAGDLPDDVIKVAESGVFGSVELEDYARAGADAVLVGEGVATADDHTAAVRRLIQTGERVKASESTPLSQHQGPYFGKYGGRFVPEALIGALDELKRVYNEAKADPAFQAELKRLNEQYVGRPSKLTEAPRFAERLNKKTGLNARVFLKREDLNHTGAHKINNALGQALLVKRMGKTRVIAETGAGQHGVATATVCALLGLKCRIYMGQIDARRQALNVARMRLLGAEVVEVTQGSRILKDAINEALRDWVTNVETTHYLLGTVCGPHPFPTIVRDFQKIIGEEAKEQLKDIYGIDHPDAICACVGGGSNAIGIMNAFLDDPRVNLYGFEAGGHGIESGEHAVRLTPGAADLGLFQGAESYLLENSEGQTKNTYSISAGLDYASVGPEHAWLKDIGRVQYSYATDDEAMSAFKDLCETEGIIPAIESSHAVAGSYKAAADLKAKGYTNPVIVVNISGRGDKDVATAGKWFGYLTDEQSKALEANGAHGTSVDGE</sequence>
<comment type="catalytic activity">
    <reaction evidence="15 16">
        <text>(1S,2R)-1-C-(indol-3-yl)glycerol 3-phosphate + L-serine = D-glyceraldehyde 3-phosphate + L-tryptophan + H2O</text>
        <dbReference type="Rhea" id="RHEA:10532"/>
        <dbReference type="ChEBI" id="CHEBI:15377"/>
        <dbReference type="ChEBI" id="CHEBI:33384"/>
        <dbReference type="ChEBI" id="CHEBI:57912"/>
        <dbReference type="ChEBI" id="CHEBI:58866"/>
        <dbReference type="ChEBI" id="CHEBI:59776"/>
        <dbReference type="EC" id="4.2.1.20"/>
    </reaction>
</comment>
<evidence type="ECO:0000256" key="6">
    <source>
        <dbReference type="ARBA" id="ARBA00008737"/>
    </source>
</evidence>
<evidence type="ECO:0000256" key="14">
    <source>
        <dbReference type="ARBA" id="ARBA00023239"/>
    </source>
</evidence>
<dbReference type="HAMAP" id="MF_00134_B">
    <property type="entry name" value="IGPS_B"/>
    <property type="match status" value="1"/>
</dbReference>
<dbReference type="Pfam" id="PF00291">
    <property type="entry name" value="PALP"/>
    <property type="match status" value="1"/>
</dbReference>